<sequence>MTKPGCPKYARDKKQRNNERKKPAFRDTDLIGLGQGSKANAPAKWVQPKTSQGLAKPPSPNANELGNHRHMEVENGKLPLA</sequence>
<evidence type="ECO:0000313" key="2">
    <source>
        <dbReference type="EMBL" id="VTT62418.1"/>
    </source>
</evidence>
<organism evidence="2 3">
    <name type="scientific">Fusarium fujikuroi</name>
    <name type="common">Bakanae and foot rot disease fungus</name>
    <name type="synonym">Gibberella fujikuroi</name>
    <dbReference type="NCBI Taxonomy" id="5127"/>
    <lineage>
        <taxon>Eukaryota</taxon>
        <taxon>Fungi</taxon>
        <taxon>Dikarya</taxon>
        <taxon>Ascomycota</taxon>
        <taxon>Pezizomycotina</taxon>
        <taxon>Sordariomycetes</taxon>
        <taxon>Hypocreomycetidae</taxon>
        <taxon>Hypocreales</taxon>
        <taxon>Nectriaceae</taxon>
        <taxon>Fusarium</taxon>
        <taxon>Fusarium fujikuroi species complex</taxon>
    </lineage>
</organism>
<feature type="compositionally biased region" description="Basic and acidic residues" evidence="1">
    <location>
        <begin position="66"/>
        <end position="75"/>
    </location>
</feature>
<protein>
    <submittedName>
        <fullName evidence="2">Uncharacterized protein</fullName>
    </submittedName>
</protein>
<gene>
    <name evidence="2" type="ORF">C2S_4848</name>
</gene>
<dbReference type="EMBL" id="CABFJX010000079">
    <property type="protein sequence ID" value="VTT62418.1"/>
    <property type="molecule type" value="Genomic_DNA"/>
</dbReference>
<evidence type="ECO:0000313" key="3">
    <source>
        <dbReference type="Proteomes" id="UP000760494"/>
    </source>
</evidence>
<name>A0A9Q9RF23_FUSFU</name>
<proteinExistence type="predicted"/>
<feature type="compositionally biased region" description="Basic and acidic residues" evidence="1">
    <location>
        <begin position="9"/>
        <end position="29"/>
    </location>
</feature>
<dbReference type="AlphaFoldDB" id="A0A9Q9RF23"/>
<feature type="region of interest" description="Disordered" evidence="1">
    <location>
        <begin position="1"/>
        <end position="81"/>
    </location>
</feature>
<comment type="caution">
    <text evidence="2">The sequence shown here is derived from an EMBL/GenBank/DDBJ whole genome shotgun (WGS) entry which is preliminary data.</text>
</comment>
<evidence type="ECO:0000256" key="1">
    <source>
        <dbReference type="SAM" id="MobiDB-lite"/>
    </source>
</evidence>
<dbReference type="Proteomes" id="UP000760494">
    <property type="component" value="Unassembled WGS sequence"/>
</dbReference>
<accession>A0A9Q9RF23</accession>
<reference evidence="2" key="1">
    <citation type="submission" date="2019-05" db="EMBL/GenBank/DDBJ databases">
        <authorList>
            <person name="Piombo E."/>
        </authorList>
    </citation>
    <scope>NUCLEOTIDE SEQUENCE</scope>
    <source>
        <strain evidence="2">C2S</strain>
    </source>
</reference>